<name>A0A8B6FCA4_MYTGA</name>
<dbReference type="PANTHER" id="PTHR21064:SF1">
    <property type="entry name" value="HYDROXYLYSINE KINASE"/>
    <property type="match status" value="1"/>
</dbReference>
<proteinExistence type="inferred from homology"/>
<dbReference type="Pfam" id="PF01636">
    <property type="entry name" value="APH"/>
    <property type="match status" value="2"/>
</dbReference>
<keyword evidence="4 11" id="KW-0808">Transferase</keyword>
<dbReference type="Gene3D" id="3.30.200.20">
    <property type="entry name" value="Phosphorylase Kinase, domain 1"/>
    <property type="match status" value="2"/>
</dbReference>
<organism evidence="11 12">
    <name type="scientific">Mytilus galloprovincialis</name>
    <name type="common">Mediterranean mussel</name>
    <dbReference type="NCBI Taxonomy" id="29158"/>
    <lineage>
        <taxon>Eukaryota</taxon>
        <taxon>Metazoa</taxon>
        <taxon>Spiralia</taxon>
        <taxon>Lophotrochozoa</taxon>
        <taxon>Mollusca</taxon>
        <taxon>Bivalvia</taxon>
        <taxon>Autobranchia</taxon>
        <taxon>Pteriomorphia</taxon>
        <taxon>Mytilida</taxon>
        <taxon>Mytiloidea</taxon>
        <taxon>Mytilidae</taxon>
        <taxon>Mytilinae</taxon>
        <taxon>Mytilus</taxon>
    </lineage>
</organism>
<dbReference type="GO" id="GO:0005737">
    <property type="term" value="C:cytoplasm"/>
    <property type="evidence" value="ECO:0007669"/>
    <property type="project" value="UniProtKB-SubCell"/>
</dbReference>
<dbReference type="InterPro" id="IPR050249">
    <property type="entry name" value="Pseudomonas-type_ThrB"/>
</dbReference>
<dbReference type="Proteomes" id="UP000596742">
    <property type="component" value="Unassembled WGS sequence"/>
</dbReference>
<protein>
    <recommendedName>
        <fullName evidence="9">Hydroxylysine kinase</fullName>
        <ecNumber evidence="8">2.7.1.81</ecNumber>
    </recommendedName>
</protein>
<dbReference type="PANTHER" id="PTHR21064">
    <property type="entry name" value="AMINOGLYCOSIDE PHOSPHOTRANSFERASE DOMAIN-CONTAINING PROTEIN-RELATED"/>
    <property type="match status" value="1"/>
</dbReference>
<evidence type="ECO:0000256" key="1">
    <source>
        <dbReference type="ARBA" id="ARBA00004496"/>
    </source>
</evidence>
<keyword evidence="3" id="KW-0963">Cytoplasm</keyword>
<evidence type="ECO:0000256" key="4">
    <source>
        <dbReference type="ARBA" id="ARBA00022679"/>
    </source>
</evidence>
<dbReference type="EMBL" id="UYJE01006529">
    <property type="protein sequence ID" value="VDI46693.1"/>
    <property type="molecule type" value="Genomic_DNA"/>
</dbReference>
<dbReference type="AlphaFoldDB" id="A0A8B6FCA4"/>
<keyword evidence="12" id="KW-1185">Reference proteome</keyword>
<keyword evidence="5 11" id="KW-0418">Kinase</keyword>
<comment type="function">
    <text evidence="7">Catalyzes the GTP-dependent phosphorylation of 5-hydroxy-L-lysine.</text>
</comment>
<evidence type="ECO:0000313" key="11">
    <source>
        <dbReference type="EMBL" id="VDI46693.1"/>
    </source>
</evidence>
<dbReference type="FunFam" id="3.30.200.20:FF:000549">
    <property type="entry name" value="hydroxylysine kinase"/>
    <property type="match status" value="1"/>
</dbReference>
<evidence type="ECO:0000259" key="10">
    <source>
        <dbReference type="Pfam" id="PF01636"/>
    </source>
</evidence>
<accession>A0A8B6FCA4</accession>
<evidence type="ECO:0000256" key="8">
    <source>
        <dbReference type="ARBA" id="ARBA00038873"/>
    </source>
</evidence>
<dbReference type="InterPro" id="IPR002575">
    <property type="entry name" value="Aminoglycoside_PTrfase"/>
</dbReference>
<comment type="caution">
    <text evidence="11">The sequence shown here is derived from an EMBL/GenBank/DDBJ whole genome shotgun (WGS) entry which is preliminary data.</text>
</comment>
<feature type="domain" description="Aminoglycoside phosphotransferase" evidence="10">
    <location>
        <begin position="404"/>
        <end position="635"/>
    </location>
</feature>
<dbReference type="SUPFAM" id="SSF56112">
    <property type="entry name" value="Protein kinase-like (PK-like)"/>
    <property type="match status" value="2"/>
</dbReference>
<gene>
    <name evidence="11" type="ORF">MGAL_10B040758</name>
</gene>
<comment type="subcellular location">
    <subcellularLocation>
        <location evidence="1">Cytoplasm</location>
    </subcellularLocation>
</comment>
<evidence type="ECO:0000256" key="6">
    <source>
        <dbReference type="ARBA" id="ARBA00036820"/>
    </source>
</evidence>
<evidence type="ECO:0000256" key="9">
    <source>
        <dbReference type="ARBA" id="ARBA00040505"/>
    </source>
</evidence>
<dbReference type="GO" id="GO:0047992">
    <property type="term" value="F:hydroxylysine kinase activity"/>
    <property type="evidence" value="ECO:0007669"/>
    <property type="project" value="UniProtKB-EC"/>
</dbReference>
<comment type="similarity">
    <text evidence="2">Belongs to the aminoglycoside phosphotransferase family.</text>
</comment>
<reference evidence="11" key="1">
    <citation type="submission" date="2018-11" db="EMBL/GenBank/DDBJ databases">
        <authorList>
            <person name="Alioto T."/>
            <person name="Alioto T."/>
        </authorList>
    </citation>
    <scope>NUCLEOTIDE SEQUENCE</scope>
</reference>
<evidence type="ECO:0000256" key="5">
    <source>
        <dbReference type="ARBA" id="ARBA00022777"/>
    </source>
</evidence>
<sequence length="733" mass="84307">RHMTIDMLNEKRCVSLSTIYLFSRSYLAAGLYGMTVAEYQKLDGYDDINYHIIVDQAINNNYMIDFRPGGYVLKVLNSKDSQNTSLIEAMNLVLDHLRKKSFPVQAFVSNINGEMWSSETVVTELGTKNKYIVSMLTYLEGKTMTSKQINPSSLYNIGIHTGLLQNALENFDNDYLSKRENQWDLLQLPRLVKFLPALEHQKEFQLLKTIMTDFKTDVVPALKHLKQVLIHGDLNDGNIIVKEEMERENIPKEKTTCDIVGIIDFLDMQYSYNIVDVAILIAHMSAECTCMDPIDVGGHILAGYMTIKELTHNEKDILRLLICSRLAQLVTVIIGFTMEAFEGRCVKRQVQKRDPSEIKPVIPQSFIKKFVRRLYGMEVIDFTELNSYDDRNYHIHVDTDINNTYIETINPSGYVLKVLNSGDSKDPAIIEAQHQLFYHLHRKGLPVQEPVRNIHGQTWAVETVPDENNPDRKYGPYIFHILNYIEGDVVCKKPYLPTTLYNIGVFAGKMHNALQGFENKYFRNKSNGFIWSLTEMAGLLEYTFAVKDKENLQIVNEVIKAFQYEVVPKYNKITEGYIHGDINEQNILVREILEDQKTESGVKCPCDVTAFIDFADASYSYRVFDVAIMVAYMSIDCKEFDQLDVGGHVLAGYFTQTTLNAEEMDVMRTCICCRLVQSLVMGAYSYHMEPSNTYVLQTAKRGWPLLSKFWKTSKIDLLKRWDEIINDYKNICK</sequence>
<dbReference type="InterPro" id="IPR011009">
    <property type="entry name" value="Kinase-like_dom_sf"/>
</dbReference>
<feature type="non-terminal residue" evidence="11">
    <location>
        <position position="733"/>
    </location>
</feature>
<comment type="catalytic activity">
    <reaction evidence="6">
        <text>(5R)-5-hydroxy-L-lysine + GTP = (5R)-5-phosphooxy-L-lysine + GDP + H(+)</text>
        <dbReference type="Rhea" id="RHEA:19049"/>
        <dbReference type="ChEBI" id="CHEBI:15378"/>
        <dbReference type="ChEBI" id="CHEBI:37565"/>
        <dbReference type="ChEBI" id="CHEBI:57882"/>
        <dbReference type="ChEBI" id="CHEBI:58189"/>
        <dbReference type="ChEBI" id="CHEBI:58357"/>
        <dbReference type="EC" id="2.7.1.81"/>
    </reaction>
</comment>
<evidence type="ECO:0000256" key="2">
    <source>
        <dbReference type="ARBA" id="ARBA00006219"/>
    </source>
</evidence>
<dbReference type="Gene3D" id="3.90.1200.10">
    <property type="match status" value="2"/>
</dbReference>
<dbReference type="OrthoDB" id="9973935at2759"/>
<evidence type="ECO:0000256" key="3">
    <source>
        <dbReference type="ARBA" id="ARBA00022490"/>
    </source>
</evidence>
<feature type="domain" description="Aminoglycoside phosphotransferase" evidence="10">
    <location>
        <begin position="55"/>
        <end position="284"/>
    </location>
</feature>
<dbReference type="FunFam" id="3.90.1200.10:FF:000007">
    <property type="entry name" value="hydroxylysine kinase isoform X1"/>
    <property type="match status" value="1"/>
</dbReference>
<evidence type="ECO:0000256" key="7">
    <source>
        <dbReference type="ARBA" id="ARBA00037368"/>
    </source>
</evidence>
<evidence type="ECO:0000313" key="12">
    <source>
        <dbReference type="Proteomes" id="UP000596742"/>
    </source>
</evidence>
<dbReference type="EC" id="2.7.1.81" evidence="8"/>